<reference evidence="1" key="1">
    <citation type="submission" date="2015-10" db="EMBL/GenBank/DDBJ databases">
        <authorList>
            <person name="Gilbert D.G."/>
        </authorList>
    </citation>
    <scope>NUCLEOTIDE SEQUENCE</scope>
    <source>
        <strain evidence="1">Phyl III-seqv23</strain>
    </source>
</reference>
<proteinExistence type="predicted"/>
<accession>A0A0S4UF96</accession>
<organism evidence="1">
    <name type="scientific">Ralstonia solanacearum</name>
    <name type="common">Pseudomonas solanacearum</name>
    <dbReference type="NCBI Taxonomy" id="305"/>
    <lineage>
        <taxon>Bacteria</taxon>
        <taxon>Pseudomonadati</taxon>
        <taxon>Pseudomonadota</taxon>
        <taxon>Betaproteobacteria</taxon>
        <taxon>Burkholderiales</taxon>
        <taxon>Burkholderiaceae</taxon>
        <taxon>Ralstonia</taxon>
        <taxon>Ralstonia solanacearum species complex</taxon>
    </lineage>
</organism>
<dbReference type="EMBL" id="LN899821">
    <property type="protein sequence ID" value="CUV20482.1"/>
    <property type="molecule type" value="Genomic_DNA"/>
</dbReference>
<evidence type="ECO:0000313" key="1">
    <source>
        <dbReference type="EMBL" id="CUV20482.1"/>
    </source>
</evidence>
<sequence>MTQTPIAENANAASTIQSDCRDELVVCWAMGMVWSVDMGGAKKKVHAARVHRLHCHSVGTWAPAVPRRTDQ</sequence>
<gene>
    <name evidence="1" type="ORF">PSS4_v1_1560003</name>
</gene>
<name>A0A0S4UF96_RALSL</name>
<dbReference type="AlphaFoldDB" id="A0A0S4UF96"/>
<protein>
    <submittedName>
        <fullName evidence="1">Uncharacterized protein</fullName>
    </submittedName>
</protein>